<sequence>MNRGGFDLVLDDLSEFGLLRLLDGMESFLAAR</sequence>
<evidence type="ECO:0000313" key="1">
    <source>
        <dbReference type="EMBL" id="SDD43861.1"/>
    </source>
</evidence>
<dbReference type="AlphaFoldDB" id="A0A1G6URD9"/>
<keyword evidence="2" id="KW-1185">Reference proteome</keyword>
<gene>
    <name evidence="1" type="ORF">SAMN05216174_11157</name>
</gene>
<organism evidence="1 2">
    <name type="scientific">Actinokineospora iranica</name>
    <dbReference type="NCBI Taxonomy" id="1271860"/>
    <lineage>
        <taxon>Bacteria</taxon>
        <taxon>Bacillati</taxon>
        <taxon>Actinomycetota</taxon>
        <taxon>Actinomycetes</taxon>
        <taxon>Pseudonocardiales</taxon>
        <taxon>Pseudonocardiaceae</taxon>
        <taxon>Actinokineospora</taxon>
    </lineage>
</organism>
<protein>
    <submittedName>
        <fullName evidence="1">Uncharacterized protein</fullName>
    </submittedName>
</protein>
<name>A0A1G6URD9_9PSEU</name>
<reference evidence="2" key="1">
    <citation type="submission" date="2016-10" db="EMBL/GenBank/DDBJ databases">
        <authorList>
            <person name="Varghese N."/>
            <person name="Submissions S."/>
        </authorList>
    </citation>
    <scope>NUCLEOTIDE SEQUENCE [LARGE SCALE GENOMIC DNA]</scope>
    <source>
        <strain evidence="2">IBRC-M 10403</strain>
    </source>
</reference>
<dbReference type="Proteomes" id="UP000199501">
    <property type="component" value="Unassembled WGS sequence"/>
</dbReference>
<proteinExistence type="predicted"/>
<evidence type="ECO:0000313" key="2">
    <source>
        <dbReference type="Proteomes" id="UP000199501"/>
    </source>
</evidence>
<dbReference type="EMBL" id="FMZZ01000011">
    <property type="protein sequence ID" value="SDD43861.1"/>
    <property type="molecule type" value="Genomic_DNA"/>
</dbReference>
<accession>A0A1G6URD9</accession>